<dbReference type="GO" id="GO:0005762">
    <property type="term" value="C:mitochondrial large ribosomal subunit"/>
    <property type="evidence" value="ECO:0007669"/>
    <property type="project" value="InterPro"/>
</dbReference>
<dbReference type="GO" id="GO:0003735">
    <property type="term" value="F:structural constituent of ribosome"/>
    <property type="evidence" value="ECO:0007669"/>
    <property type="project" value="InterPro"/>
</dbReference>
<proteinExistence type="inferred from homology"/>
<reference evidence="8" key="2">
    <citation type="journal article" date="2023" name="IMA Fungus">
        <title>Comparative genomic study of the Penicillium genus elucidates a diverse pangenome and 15 lateral gene transfer events.</title>
        <authorList>
            <person name="Petersen C."/>
            <person name="Sorensen T."/>
            <person name="Nielsen M.R."/>
            <person name="Sondergaard T.E."/>
            <person name="Sorensen J.L."/>
            <person name="Fitzpatrick D.A."/>
            <person name="Frisvad J.C."/>
            <person name="Nielsen K.L."/>
        </authorList>
    </citation>
    <scope>NUCLEOTIDE SEQUENCE</scope>
    <source>
        <strain evidence="8">IBT 19713</strain>
    </source>
</reference>
<name>A0A9W9PIU5_9EURO</name>
<comment type="similarity">
    <text evidence="2">Belongs to the mitochondrion-specific ribosomal protein mL41 family.</text>
</comment>
<dbReference type="PANTHER" id="PTHR21338:SF0">
    <property type="entry name" value="LARGE RIBOSOMAL SUBUNIT PROTEIN ML41"/>
    <property type="match status" value="1"/>
</dbReference>
<feature type="region of interest" description="Disordered" evidence="7">
    <location>
        <begin position="112"/>
        <end position="136"/>
    </location>
</feature>
<dbReference type="Pfam" id="PF09809">
    <property type="entry name" value="MRP-L27"/>
    <property type="match status" value="1"/>
</dbReference>
<dbReference type="GeneID" id="83197625"/>
<dbReference type="GO" id="GO:0006412">
    <property type="term" value="P:translation"/>
    <property type="evidence" value="ECO:0007669"/>
    <property type="project" value="TreeGrafter"/>
</dbReference>
<evidence type="ECO:0000313" key="9">
    <source>
        <dbReference type="Proteomes" id="UP001150941"/>
    </source>
</evidence>
<protein>
    <recommendedName>
        <fullName evidence="10">50S ribosomal protein YmL27</fullName>
    </recommendedName>
</protein>
<reference evidence="8" key="1">
    <citation type="submission" date="2022-11" db="EMBL/GenBank/DDBJ databases">
        <authorList>
            <person name="Petersen C."/>
        </authorList>
    </citation>
    <scope>NUCLEOTIDE SEQUENCE</scope>
    <source>
        <strain evidence="8">IBT 19713</strain>
    </source>
</reference>
<keyword evidence="4" id="KW-0689">Ribosomal protein</keyword>
<keyword evidence="9" id="KW-1185">Reference proteome</keyword>
<dbReference type="RefSeq" id="XP_058333463.1">
    <property type="nucleotide sequence ID" value="XM_058470322.1"/>
</dbReference>
<dbReference type="InterPro" id="IPR019189">
    <property type="entry name" value="Ribosomal_mL41"/>
</dbReference>
<comment type="caution">
    <text evidence="8">The sequence shown here is derived from an EMBL/GenBank/DDBJ whole genome shotgun (WGS) entry which is preliminary data.</text>
</comment>
<evidence type="ECO:0000256" key="1">
    <source>
        <dbReference type="ARBA" id="ARBA00004173"/>
    </source>
</evidence>
<evidence type="ECO:0000256" key="6">
    <source>
        <dbReference type="ARBA" id="ARBA00023274"/>
    </source>
</evidence>
<keyword evidence="6" id="KW-0687">Ribonucleoprotein</keyword>
<accession>A0A9W9PIU5</accession>
<gene>
    <name evidence="8" type="ORF">N7468_001025</name>
</gene>
<dbReference type="PANTHER" id="PTHR21338">
    <property type="entry name" value="MITOCHONDRIAL RIBOSOMAL PROTEIN L41"/>
    <property type="match status" value="1"/>
</dbReference>
<sequence>MFKPSPQMMARLRLTTKQVGGGYYKGTRTGSMGHFEKKGKYVLDWAKIRTYVAPDDLDDFNLTPFVSNQVDPKRDNYVQTLHRNGREVRVVDRMKGSDYLQLWNELNIEEVSQHEAEREEAERAERLREAAKPVSP</sequence>
<evidence type="ECO:0000313" key="8">
    <source>
        <dbReference type="EMBL" id="KAJ5246042.1"/>
    </source>
</evidence>
<evidence type="ECO:0008006" key="10">
    <source>
        <dbReference type="Google" id="ProtNLM"/>
    </source>
</evidence>
<keyword evidence="3" id="KW-0809">Transit peptide</keyword>
<dbReference type="AlphaFoldDB" id="A0A9W9PIU5"/>
<evidence type="ECO:0000256" key="4">
    <source>
        <dbReference type="ARBA" id="ARBA00022980"/>
    </source>
</evidence>
<dbReference type="Proteomes" id="UP001150941">
    <property type="component" value="Unassembled WGS sequence"/>
</dbReference>
<evidence type="ECO:0000256" key="5">
    <source>
        <dbReference type="ARBA" id="ARBA00023128"/>
    </source>
</evidence>
<dbReference type="EMBL" id="JAPQKS010000002">
    <property type="protein sequence ID" value="KAJ5246042.1"/>
    <property type="molecule type" value="Genomic_DNA"/>
</dbReference>
<dbReference type="OrthoDB" id="408933at2759"/>
<keyword evidence="5" id="KW-0496">Mitochondrion</keyword>
<evidence type="ECO:0000256" key="3">
    <source>
        <dbReference type="ARBA" id="ARBA00022946"/>
    </source>
</evidence>
<organism evidence="8 9">
    <name type="scientific">Penicillium chermesinum</name>
    <dbReference type="NCBI Taxonomy" id="63820"/>
    <lineage>
        <taxon>Eukaryota</taxon>
        <taxon>Fungi</taxon>
        <taxon>Dikarya</taxon>
        <taxon>Ascomycota</taxon>
        <taxon>Pezizomycotina</taxon>
        <taxon>Eurotiomycetes</taxon>
        <taxon>Eurotiomycetidae</taxon>
        <taxon>Eurotiales</taxon>
        <taxon>Aspergillaceae</taxon>
        <taxon>Penicillium</taxon>
    </lineage>
</organism>
<evidence type="ECO:0000256" key="7">
    <source>
        <dbReference type="SAM" id="MobiDB-lite"/>
    </source>
</evidence>
<comment type="subcellular location">
    <subcellularLocation>
        <location evidence="1">Mitochondrion</location>
    </subcellularLocation>
</comment>
<evidence type="ECO:0000256" key="2">
    <source>
        <dbReference type="ARBA" id="ARBA00010152"/>
    </source>
</evidence>